<dbReference type="Gene3D" id="3.40.50.10190">
    <property type="entry name" value="BRCT domain"/>
    <property type="match status" value="1"/>
</dbReference>
<accession>A0A8J3FKT3</accession>
<keyword evidence="4" id="KW-1185">Reference proteome</keyword>
<dbReference type="InterPro" id="IPR036420">
    <property type="entry name" value="BRCT_dom_sf"/>
</dbReference>
<dbReference type="InterPro" id="IPR003593">
    <property type="entry name" value="AAA+_ATPase"/>
</dbReference>
<feature type="domain" description="BRCT" evidence="1">
    <location>
        <begin position="712"/>
        <end position="796"/>
    </location>
</feature>
<dbReference type="CDD" id="cd00174">
    <property type="entry name" value="SH3"/>
    <property type="match status" value="1"/>
</dbReference>
<evidence type="ECO:0000313" key="4">
    <source>
        <dbReference type="Proteomes" id="UP000662200"/>
    </source>
</evidence>
<dbReference type="Proteomes" id="UP000662200">
    <property type="component" value="Unassembled WGS sequence"/>
</dbReference>
<dbReference type="GO" id="GO:0006281">
    <property type="term" value="P:DNA repair"/>
    <property type="evidence" value="ECO:0007669"/>
    <property type="project" value="InterPro"/>
</dbReference>
<dbReference type="SMART" id="SM00292">
    <property type="entry name" value="BRCT"/>
    <property type="match status" value="1"/>
</dbReference>
<dbReference type="GO" id="GO:0000723">
    <property type="term" value="P:telomere maintenance"/>
    <property type="evidence" value="ECO:0007669"/>
    <property type="project" value="InterPro"/>
</dbReference>
<evidence type="ECO:0008006" key="5">
    <source>
        <dbReference type="Google" id="ProtNLM"/>
    </source>
</evidence>
<dbReference type="Gene3D" id="3.40.50.300">
    <property type="entry name" value="P-loop containing nucleotide triphosphate hydrolases"/>
    <property type="match status" value="1"/>
</dbReference>
<dbReference type="EMBL" id="BMQC01000010">
    <property type="protein sequence ID" value="GGK34772.1"/>
    <property type="molecule type" value="Genomic_DNA"/>
</dbReference>
<gene>
    <name evidence="3" type="ORF">GCM10010124_29290</name>
</gene>
<reference evidence="3" key="1">
    <citation type="journal article" date="2014" name="Int. J. Syst. Evol. Microbiol.">
        <title>Complete genome sequence of Corynebacterium casei LMG S-19264T (=DSM 44701T), isolated from a smear-ripened cheese.</title>
        <authorList>
            <consortium name="US DOE Joint Genome Institute (JGI-PGF)"/>
            <person name="Walter F."/>
            <person name="Albersmeier A."/>
            <person name="Kalinowski J."/>
            <person name="Ruckert C."/>
        </authorList>
    </citation>
    <scope>NUCLEOTIDE SEQUENCE</scope>
    <source>
        <strain evidence="3">JCM 3091</strain>
    </source>
</reference>
<protein>
    <recommendedName>
        <fullName evidence="5">AAA family ATPase</fullName>
    </recommendedName>
</protein>
<dbReference type="GO" id="GO:0003678">
    <property type="term" value="F:DNA helicase activity"/>
    <property type="evidence" value="ECO:0007669"/>
    <property type="project" value="InterPro"/>
</dbReference>
<dbReference type="SUPFAM" id="SSF52113">
    <property type="entry name" value="BRCT domain"/>
    <property type="match status" value="1"/>
</dbReference>
<comment type="caution">
    <text evidence="3">The sequence shown here is derived from an EMBL/GenBank/DDBJ whole genome shotgun (WGS) entry which is preliminary data.</text>
</comment>
<dbReference type="PANTHER" id="PTHR47642">
    <property type="entry name" value="ATP-DEPENDENT DNA HELICASE"/>
    <property type="match status" value="1"/>
</dbReference>
<dbReference type="InterPro" id="IPR027417">
    <property type="entry name" value="P-loop_NTPase"/>
</dbReference>
<dbReference type="InterPro" id="IPR001357">
    <property type="entry name" value="BRCT_dom"/>
</dbReference>
<organism evidence="3 4">
    <name type="scientific">Pilimelia terevasa</name>
    <dbReference type="NCBI Taxonomy" id="53372"/>
    <lineage>
        <taxon>Bacteria</taxon>
        <taxon>Bacillati</taxon>
        <taxon>Actinomycetota</taxon>
        <taxon>Actinomycetes</taxon>
        <taxon>Micromonosporales</taxon>
        <taxon>Micromonosporaceae</taxon>
        <taxon>Pilimelia</taxon>
    </lineage>
</organism>
<dbReference type="PANTHER" id="PTHR47642:SF7">
    <property type="entry name" value="ATP-DEPENDENT DNA HELICASE PIF1"/>
    <property type="match status" value="1"/>
</dbReference>
<reference evidence="3" key="2">
    <citation type="submission" date="2020-09" db="EMBL/GenBank/DDBJ databases">
        <authorList>
            <person name="Sun Q."/>
            <person name="Ohkuma M."/>
        </authorList>
    </citation>
    <scope>NUCLEOTIDE SEQUENCE</scope>
    <source>
        <strain evidence="3">JCM 3091</strain>
    </source>
</reference>
<evidence type="ECO:0000259" key="1">
    <source>
        <dbReference type="SMART" id="SM00292"/>
    </source>
</evidence>
<sequence>MLSTATIVRTDEFERALHVLDSGGHLFLTGKAGTGKSTLIRHFMAHTDRRVVVAAPTGIAALNVDGYTIHRLFGFGTTTSLDKIRSGKSRPGGNVKVINTLQTLIIDEASMVRADLFDMMAATLERYGPQPGEPFGGVQIVLVGDLLQLPPVVLEAETEHFTTRYATPYFFSADSFDREAFPTIALTTVFRQVGDRRLTDALNAIREGSLLTDVEALLNARTDPGFEPPDDDLWLTLAPTNRSVRARNHERLVRLEGEKYTVHAVRAGDLDDFEPPADEELSFKVGAQIMMLNNDSGGRWVNGTIGRIETVSYHNGELVVSAQFRDGTSAEFGPHTWEVTRPVADAGSLRNETVGTFTQLPFKLAWAITIHKSQGQTLDHLVVDLAGGAFDFGQVYVALSRCTSLDGLVLTRPVRARDLKTDRRVRRFLRETSNRSGRQRYCGIGVLTVGRDGIVDRRRPIEVAVAFDDGTAISTLINPQRDLGDARTAYGIGVTDILLAPTLAQAWATLGPLLEGFTPVGVGTDEVLSALEGELKHFDVVEPFPVGIDLPPGVLTSQERLGLQAGNALDRARAALSVFTRVGDTDSDDGGFGEYGAGDACGCLLLTRDSAVTSPNSPTLPNLSALLHIGRAVGAVLRDGATTAEPAPDSAGAALPEPIRHAVEQQLTSAINAAVSIPSDLATRLRAVDRLLGTAVAGIAEGRMGASADHATLFVPGARVCFTGTVIDRSGTKLSKDDLRKLAEACGLIWVESVTKKKCDVLVVAEAGTQSGKAKAAIKCGTPVVLAADFLASMSR</sequence>
<dbReference type="InterPro" id="IPR051055">
    <property type="entry name" value="PIF1_helicase"/>
</dbReference>
<evidence type="ECO:0000313" key="3">
    <source>
        <dbReference type="EMBL" id="GGK34772.1"/>
    </source>
</evidence>
<proteinExistence type="predicted"/>
<dbReference type="InterPro" id="IPR010285">
    <property type="entry name" value="DNA_helicase_pif1-like_DEAD"/>
</dbReference>
<name>A0A8J3FKT3_9ACTN</name>
<dbReference type="SMART" id="SM00382">
    <property type="entry name" value="AAA"/>
    <property type="match status" value="1"/>
</dbReference>
<dbReference type="SUPFAM" id="SSF52540">
    <property type="entry name" value="P-loop containing nucleoside triphosphate hydrolases"/>
    <property type="match status" value="2"/>
</dbReference>
<evidence type="ECO:0000259" key="2">
    <source>
        <dbReference type="SMART" id="SM00382"/>
    </source>
</evidence>
<dbReference type="Pfam" id="PF05970">
    <property type="entry name" value="PIF1"/>
    <property type="match status" value="1"/>
</dbReference>
<feature type="domain" description="AAA+ ATPase" evidence="2">
    <location>
        <begin position="22"/>
        <end position="145"/>
    </location>
</feature>
<dbReference type="AlphaFoldDB" id="A0A8J3FKT3"/>
<dbReference type="CDD" id="cd18809">
    <property type="entry name" value="SF1_C_RecD"/>
    <property type="match status" value="1"/>
</dbReference>